<proteinExistence type="predicted"/>
<evidence type="ECO:0000256" key="3">
    <source>
        <dbReference type="ARBA" id="ARBA00022723"/>
    </source>
</evidence>
<evidence type="ECO:0000313" key="6">
    <source>
        <dbReference type="EMBL" id="MEX6689779.1"/>
    </source>
</evidence>
<evidence type="ECO:0000313" key="7">
    <source>
        <dbReference type="Proteomes" id="UP001560573"/>
    </source>
</evidence>
<evidence type="ECO:0000256" key="5">
    <source>
        <dbReference type="ARBA" id="ARBA00022842"/>
    </source>
</evidence>
<dbReference type="RefSeq" id="WP_369331187.1">
    <property type="nucleotide sequence ID" value="NZ_JAULBC010000007.1"/>
</dbReference>
<dbReference type="InterPro" id="IPR036649">
    <property type="entry name" value="Pyrophosphatase_sf"/>
</dbReference>
<dbReference type="Pfam" id="PF00719">
    <property type="entry name" value="Pyrophosphatase"/>
    <property type="match status" value="1"/>
</dbReference>
<evidence type="ECO:0000256" key="4">
    <source>
        <dbReference type="ARBA" id="ARBA00022801"/>
    </source>
</evidence>
<dbReference type="PANTHER" id="PTHR10286">
    <property type="entry name" value="INORGANIC PYROPHOSPHATASE"/>
    <property type="match status" value="1"/>
</dbReference>
<dbReference type="PROSITE" id="PS00387">
    <property type="entry name" value="PPASE"/>
    <property type="match status" value="1"/>
</dbReference>
<gene>
    <name evidence="6" type="ORF">QTN47_19895</name>
</gene>
<evidence type="ECO:0000256" key="1">
    <source>
        <dbReference type="ARBA" id="ARBA00001946"/>
    </source>
</evidence>
<evidence type="ECO:0000256" key="2">
    <source>
        <dbReference type="ARBA" id="ARBA00012146"/>
    </source>
</evidence>
<keyword evidence="4" id="KW-0378">Hydrolase</keyword>
<dbReference type="Gene3D" id="3.90.80.10">
    <property type="entry name" value="Inorganic pyrophosphatase"/>
    <property type="match status" value="1"/>
</dbReference>
<sequence length="156" mass="17729">MKPITVVIETPKGSAQKYDFDEKLKGYCLRKVLPAGMVFPYDFGFIPKTKADDGDPIDVIVLSEFKSFSGCIMRCRIIGAIRAKQQDGKKMIENDRFIAVPEATLVYKNIGSVEDLPKQFIDELQEFFINYNKLEGKKFEPVAVLNQKKATQLLKK</sequence>
<keyword evidence="3" id="KW-0479">Metal-binding</keyword>
<organism evidence="6 7">
    <name type="scientific">Danxiaibacter flavus</name>
    <dbReference type="NCBI Taxonomy" id="3049108"/>
    <lineage>
        <taxon>Bacteria</taxon>
        <taxon>Pseudomonadati</taxon>
        <taxon>Bacteroidota</taxon>
        <taxon>Chitinophagia</taxon>
        <taxon>Chitinophagales</taxon>
        <taxon>Chitinophagaceae</taxon>
        <taxon>Danxiaibacter</taxon>
    </lineage>
</organism>
<name>A0ABV3ZMT4_9BACT</name>
<comment type="caution">
    <text evidence="6">The sequence shown here is derived from an EMBL/GenBank/DDBJ whole genome shotgun (WGS) entry which is preliminary data.</text>
</comment>
<dbReference type="InterPro" id="IPR008162">
    <property type="entry name" value="Pyrophosphatase"/>
</dbReference>
<dbReference type="EMBL" id="JAULBC010000007">
    <property type="protein sequence ID" value="MEX6689779.1"/>
    <property type="molecule type" value="Genomic_DNA"/>
</dbReference>
<dbReference type="SUPFAM" id="SSF50324">
    <property type="entry name" value="Inorganic pyrophosphatase"/>
    <property type="match status" value="1"/>
</dbReference>
<dbReference type="EC" id="3.6.1.1" evidence="2"/>
<keyword evidence="7" id="KW-1185">Reference proteome</keyword>
<accession>A0ABV3ZMT4</accession>
<reference evidence="6 7" key="1">
    <citation type="submission" date="2023-07" db="EMBL/GenBank/DDBJ databases">
        <authorList>
            <person name="Lian W.-H."/>
        </authorList>
    </citation>
    <scope>NUCLEOTIDE SEQUENCE [LARGE SCALE GENOMIC DNA]</scope>
    <source>
        <strain evidence="6 7">SYSU DXS3180</strain>
    </source>
</reference>
<protein>
    <recommendedName>
        <fullName evidence="2">inorganic diphosphatase</fullName>
        <ecNumber evidence="2">3.6.1.1</ecNumber>
    </recommendedName>
</protein>
<dbReference type="Proteomes" id="UP001560573">
    <property type="component" value="Unassembled WGS sequence"/>
</dbReference>
<comment type="cofactor">
    <cofactor evidence="1">
        <name>Mg(2+)</name>
        <dbReference type="ChEBI" id="CHEBI:18420"/>
    </cofactor>
</comment>
<keyword evidence="5" id="KW-0460">Magnesium</keyword>